<dbReference type="Gene3D" id="3.40.50.150">
    <property type="entry name" value="Vaccinia Virus protein VP39"/>
    <property type="match status" value="1"/>
</dbReference>
<dbReference type="PANTHER" id="PTHR11727">
    <property type="entry name" value="DIMETHYLADENOSINE TRANSFERASE"/>
    <property type="match status" value="1"/>
</dbReference>
<feature type="compositionally biased region" description="Basic residues" evidence="9">
    <location>
        <begin position="1"/>
        <end position="10"/>
    </location>
</feature>
<dbReference type="Proteomes" id="UP001301350">
    <property type="component" value="Unassembled WGS sequence"/>
</dbReference>
<keyword evidence="1 8" id="KW-0698">rRNA processing</keyword>
<evidence type="ECO:0000259" key="10">
    <source>
        <dbReference type="SMART" id="SM00650"/>
    </source>
</evidence>
<evidence type="ECO:0000256" key="9">
    <source>
        <dbReference type="SAM" id="MobiDB-lite"/>
    </source>
</evidence>
<feature type="binding site" evidence="7">
    <location>
        <position position="61"/>
    </location>
    <ligand>
        <name>S-adenosyl-L-methionine</name>
        <dbReference type="ChEBI" id="CHEBI:59789"/>
    </ligand>
</feature>
<comment type="caution">
    <text evidence="11">The sequence shown here is derived from an EMBL/GenBank/DDBJ whole genome shotgun (WGS) entry which is preliminary data.</text>
</comment>
<feature type="domain" description="Ribosomal RNA adenine methylase transferase N-terminal" evidence="10">
    <location>
        <begin position="41"/>
        <end position="213"/>
    </location>
</feature>
<feature type="binding site" evidence="7">
    <location>
        <position position="82"/>
    </location>
    <ligand>
        <name>S-adenosyl-L-methionine</name>
        <dbReference type="ChEBI" id="CHEBI:59789"/>
    </ligand>
</feature>
<evidence type="ECO:0000256" key="5">
    <source>
        <dbReference type="ARBA" id="ARBA00022884"/>
    </source>
</evidence>
<keyword evidence="2 7" id="KW-0489">Methyltransferase</keyword>
<feature type="binding site" evidence="7">
    <location>
        <position position="34"/>
    </location>
    <ligand>
        <name>S-adenosyl-L-methionine</name>
        <dbReference type="ChEBI" id="CHEBI:59789"/>
    </ligand>
</feature>
<dbReference type="InterPro" id="IPR020596">
    <property type="entry name" value="rRNA_Ade_Mease_Trfase_CS"/>
</dbReference>
<evidence type="ECO:0000256" key="8">
    <source>
        <dbReference type="RuleBase" id="RU362106"/>
    </source>
</evidence>
<evidence type="ECO:0000313" key="11">
    <source>
        <dbReference type="EMBL" id="KAK4537988.1"/>
    </source>
</evidence>
<keyword evidence="12" id="KW-1185">Reference proteome</keyword>
<dbReference type="EC" id="2.1.1.-" evidence="8"/>
<evidence type="ECO:0000256" key="3">
    <source>
        <dbReference type="ARBA" id="ARBA00022679"/>
    </source>
</evidence>
<proteinExistence type="inferred from homology"/>
<accession>A0AAV9J081</accession>
<dbReference type="AlphaFoldDB" id="A0AAV9J081"/>
<keyword evidence="3 7" id="KW-0808">Transferase</keyword>
<feature type="region of interest" description="Disordered" evidence="9">
    <location>
        <begin position="1"/>
        <end position="20"/>
    </location>
</feature>
<gene>
    <name evidence="11" type="ORF">CDCA_CDCA15G4013</name>
</gene>
<comment type="similarity">
    <text evidence="6 7 8">Belongs to the class I-like SAM-binding methyltransferase superfamily. rRNA adenine N(6)-methyltransferase family.</text>
</comment>
<dbReference type="FunFam" id="3.40.50.150:FF:000007">
    <property type="entry name" value="rRNA adenine N(6)-methyltransferase"/>
    <property type="match status" value="1"/>
</dbReference>
<dbReference type="Pfam" id="PF00398">
    <property type="entry name" value="RrnaAD"/>
    <property type="match status" value="1"/>
</dbReference>
<protein>
    <recommendedName>
        <fullName evidence="8">rRNA adenine N(6)-methyltransferase</fullName>
        <ecNumber evidence="8">2.1.1.-</ecNumber>
    </recommendedName>
</protein>
<dbReference type="InterPro" id="IPR011530">
    <property type="entry name" value="rRNA_adenine_dimethylase"/>
</dbReference>
<evidence type="ECO:0000256" key="6">
    <source>
        <dbReference type="ARBA" id="ARBA00061109"/>
    </source>
</evidence>
<feature type="binding site" evidence="7">
    <location>
        <position position="36"/>
    </location>
    <ligand>
        <name>S-adenosyl-L-methionine</name>
        <dbReference type="ChEBI" id="CHEBI:59789"/>
    </ligand>
</feature>
<dbReference type="SMART" id="SM00650">
    <property type="entry name" value="rADc"/>
    <property type="match status" value="1"/>
</dbReference>
<feature type="binding site" evidence="7">
    <location>
        <position position="128"/>
    </location>
    <ligand>
        <name>S-adenosyl-L-methionine</name>
        <dbReference type="ChEBI" id="CHEBI:59789"/>
    </ligand>
</feature>
<dbReference type="PANTHER" id="PTHR11727:SF7">
    <property type="entry name" value="DIMETHYLADENOSINE TRANSFERASE-RELATED"/>
    <property type="match status" value="1"/>
</dbReference>
<dbReference type="InterPro" id="IPR001737">
    <property type="entry name" value="KsgA/Erm"/>
</dbReference>
<evidence type="ECO:0000256" key="1">
    <source>
        <dbReference type="ARBA" id="ARBA00022552"/>
    </source>
</evidence>
<evidence type="ECO:0000256" key="7">
    <source>
        <dbReference type="PROSITE-ProRule" id="PRU01026"/>
    </source>
</evidence>
<organism evidence="11 12">
    <name type="scientific">Cyanidium caldarium</name>
    <name type="common">Red alga</name>
    <dbReference type="NCBI Taxonomy" id="2771"/>
    <lineage>
        <taxon>Eukaryota</taxon>
        <taxon>Rhodophyta</taxon>
        <taxon>Bangiophyceae</taxon>
        <taxon>Cyanidiales</taxon>
        <taxon>Cyanidiaceae</taxon>
        <taxon>Cyanidium</taxon>
    </lineage>
</organism>
<sequence>MKRPKRKNVRHSITSPGIHSGRSGVPLYSSQGQHLLRNPAVVAAIVYKAGLQRTDVVLEIGPGTGNLTVQLLPACKQVVAIERDARLIVELTKRVQALGPSAVRSLQVVHGDVLRQSPLPYFDVCVANIPYQISSPLVFQLLAHRPLFRCAVLMFQREFALRLVARPGDPLYCRLSANVQLLARVEHVLKVGRNNFRPPPRVDSSVVRIEPRQPPPPLSLSEWDGLLRIGFHRKNKTLGSLFHQEHVLRMLHANRACVQRVTGRKVSMEAEADEGTMEVDAGGRAGHEMGISTLDDDSIDIRQTASSTTPIPVDADALKRVRADVDAVLEACRMRDARASKTSVEAFLGLLQRFHAVGYHFAA</sequence>
<keyword evidence="4 7" id="KW-0949">S-adenosyl-L-methionine</keyword>
<dbReference type="InterPro" id="IPR029063">
    <property type="entry name" value="SAM-dependent_MTases_sf"/>
</dbReference>
<reference evidence="11 12" key="1">
    <citation type="submission" date="2022-07" db="EMBL/GenBank/DDBJ databases">
        <title>Genome-wide signatures of adaptation to extreme environments.</title>
        <authorList>
            <person name="Cho C.H."/>
            <person name="Yoon H.S."/>
        </authorList>
    </citation>
    <scope>NUCLEOTIDE SEQUENCE [LARGE SCALE GENOMIC DNA]</scope>
    <source>
        <strain evidence="11 12">DBV 063 E5</strain>
    </source>
</reference>
<dbReference type="InterPro" id="IPR020598">
    <property type="entry name" value="rRNA_Ade_methylase_Trfase_N"/>
</dbReference>
<evidence type="ECO:0000313" key="12">
    <source>
        <dbReference type="Proteomes" id="UP001301350"/>
    </source>
</evidence>
<dbReference type="PROSITE" id="PS51689">
    <property type="entry name" value="SAM_RNA_A_N6_MT"/>
    <property type="match status" value="1"/>
</dbReference>
<dbReference type="EMBL" id="JANCYW010000015">
    <property type="protein sequence ID" value="KAK4537988.1"/>
    <property type="molecule type" value="Genomic_DNA"/>
</dbReference>
<dbReference type="Gene3D" id="1.10.8.480">
    <property type="match status" value="1"/>
</dbReference>
<evidence type="ECO:0000256" key="4">
    <source>
        <dbReference type="ARBA" id="ARBA00022691"/>
    </source>
</evidence>
<dbReference type="CDD" id="cd02440">
    <property type="entry name" value="AdoMet_MTases"/>
    <property type="match status" value="1"/>
</dbReference>
<keyword evidence="5 7" id="KW-0694">RNA-binding</keyword>
<dbReference type="PROSITE" id="PS01131">
    <property type="entry name" value="RRNA_A_DIMETH"/>
    <property type="match status" value="1"/>
</dbReference>
<evidence type="ECO:0000256" key="2">
    <source>
        <dbReference type="ARBA" id="ARBA00022603"/>
    </source>
</evidence>
<dbReference type="GO" id="GO:0003723">
    <property type="term" value="F:RNA binding"/>
    <property type="evidence" value="ECO:0007669"/>
    <property type="project" value="UniProtKB-UniRule"/>
</dbReference>
<name>A0AAV9J081_CYACA</name>
<feature type="binding site" evidence="7">
    <location>
        <position position="112"/>
    </location>
    <ligand>
        <name>S-adenosyl-L-methionine</name>
        <dbReference type="ChEBI" id="CHEBI:59789"/>
    </ligand>
</feature>
<dbReference type="SUPFAM" id="SSF53335">
    <property type="entry name" value="S-adenosyl-L-methionine-dependent methyltransferases"/>
    <property type="match status" value="1"/>
</dbReference>
<dbReference type="NCBIfam" id="TIGR00755">
    <property type="entry name" value="ksgA"/>
    <property type="match status" value="1"/>
</dbReference>
<dbReference type="GO" id="GO:0000179">
    <property type="term" value="F:rRNA (adenine-N6,N6-)-dimethyltransferase activity"/>
    <property type="evidence" value="ECO:0007669"/>
    <property type="project" value="UniProtKB-UniRule"/>
</dbReference>